<feature type="region of interest" description="Disordered" evidence="1">
    <location>
        <begin position="56"/>
        <end position="79"/>
    </location>
</feature>
<evidence type="ECO:0000313" key="2">
    <source>
        <dbReference type="EMBL" id="QCE10525.1"/>
    </source>
</evidence>
<gene>
    <name evidence="2" type="ORF">DEO72_LG10g1755</name>
</gene>
<evidence type="ECO:0000256" key="1">
    <source>
        <dbReference type="SAM" id="MobiDB-lite"/>
    </source>
</evidence>
<organism evidence="2 3">
    <name type="scientific">Vigna unguiculata</name>
    <name type="common">Cowpea</name>
    <dbReference type="NCBI Taxonomy" id="3917"/>
    <lineage>
        <taxon>Eukaryota</taxon>
        <taxon>Viridiplantae</taxon>
        <taxon>Streptophyta</taxon>
        <taxon>Embryophyta</taxon>
        <taxon>Tracheophyta</taxon>
        <taxon>Spermatophyta</taxon>
        <taxon>Magnoliopsida</taxon>
        <taxon>eudicotyledons</taxon>
        <taxon>Gunneridae</taxon>
        <taxon>Pentapetalae</taxon>
        <taxon>rosids</taxon>
        <taxon>fabids</taxon>
        <taxon>Fabales</taxon>
        <taxon>Fabaceae</taxon>
        <taxon>Papilionoideae</taxon>
        <taxon>50 kb inversion clade</taxon>
        <taxon>NPAAA clade</taxon>
        <taxon>indigoferoid/millettioid clade</taxon>
        <taxon>Phaseoleae</taxon>
        <taxon>Vigna</taxon>
    </lineage>
</organism>
<proteinExistence type="predicted"/>
<sequence>MPPLSHYNISNLPIPRRHDSSRDVVFLVSPLHPYLRATCATIFSDVFCTNAVGSSPLSHHSRNLRQPRNTATTRVSRRATTSAPASISYAIFDVDAAGKPPWLHHTSSPEQTVHALIRNSPHTTLSHAQRQTTMIITLTPENTSFRNSREPSRSGVSAATTSTIVTFAQPLMAVKP</sequence>
<dbReference type="EMBL" id="CP039354">
    <property type="protein sequence ID" value="QCE10525.1"/>
    <property type="molecule type" value="Genomic_DNA"/>
</dbReference>
<dbReference type="AlphaFoldDB" id="A0A4D6NEB2"/>
<accession>A0A4D6NEB2</accession>
<protein>
    <submittedName>
        <fullName evidence="2">Uncharacterized protein</fullName>
    </submittedName>
</protein>
<feature type="compositionally biased region" description="Low complexity" evidence="1">
    <location>
        <begin position="68"/>
        <end position="79"/>
    </location>
</feature>
<reference evidence="2 3" key="1">
    <citation type="submission" date="2019-04" db="EMBL/GenBank/DDBJ databases">
        <title>An improved genome assembly and genetic linkage map for asparagus bean, Vigna unguiculata ssp. sesquipedialis.</title>
        <authorList>
            <person name="Xia Q."/>
            <person name="Zhang R."/>
            <person name="Dong Y."/>
        </authorList>
    </citation>
    <scope>NUCLEOTIDE SEQUENCE [LARGE SCALE GENOMIC DNA]</scope>
    <source>
        <tissue evidence="2">Leaf</tissue>
    </source>
</reference>
<name>A0A4D6NEB2_VIGUN</name>
<dbReference type="Proteomes" id="UP000501690">
    <property type="component" value="Linkage Group LG10"/>
</dbReference>
<evidence type="ECO:0000313" key="3">
    <source>
        <dbReference type="Proteomes" id="UP000501690"/>
    </source>
</evidence>
<keyword evidence="3" id="KW-1185">Reference proteome</keyword>